<dbReference type="SUPFAM" id="SSF88723">
    <property type="entry name" value="PIN domain-like"/>
    <property type="match status" value="1"/>
</dbReference>
<organism evidence="1 2">
    <name type="scientific">Caulobacter vibrioides OR37</name>
    <dbReference type="NCBI Taxonomy" id="1292034"/>
    <lineage>
        <taxon>Bacteria</taxon>
        <taxon>Pseudomonadati</taxon>
        <taxon>Pseudomonadota</taxon>
        <taxon>Alphaproteobacteria</taxon>
        <taxon>Caulobacterales</taxon>
        <taxon>Caulobacteraceae</taxon>
        <taxon>Caulobacter</taxon>
    </lineage>
</organism>
<dbReference type="AlphaFoldDB" id="R0EN62"/>
<name>R0EN62_CAUVI</name>
<evidence type="ECO:0000313" key="2">
    <source>
        <dbReference type="Proteomes" id="UP000013063"/>
    </source>
</evidence>
<accession>R0EN62</accession>
<dbReference type="EMBL" id="APMP01000006">
    <property type="protein sequence ID" value="ENZ82517.1"/>
    <property type="molecule type" value="Genomic_DNA"/>
</dbReference>
<reference evidence="1 2" key="1">
    <citation type="journal article" date="2013" name="Genome Announc.">
        <title>Draft Genome Sequence for Caulobacter sp. Strain OR37, a Bacterium Tolerant to Heavy Metals.</title>
        <authorList>
            <person name="Utturkar S.M."/>
            <person name="Bollmann A."/>
            <person name="Brzoska R.M."/>
            <person name="Klingeman D.M."/>
            <person name="Epstein S.E."/>
            <person name="Palumbo A.V."/>
            <person name="Brown S.D."/>
        </authorList>
    </citation>
    <scope>NUCLEOTIDE SEQUENCE [LARGE SCALE GENOMIC DNA]</scope>
    <source>
        <strain evidence="1 2">OR37</strain>
    </source>
</reference>
<gene>
    <name evidence="1" type="ORF">OR37_01449</name>
</gene>
<sequence>MNRALLDTNFILNAIHNPTGLAASAFTHLRRRGVQLYVSEYSRREAEGLARRNQLVRGGASHWDGVDAVLRSEGVIYLEVAAERALVGINPKDEPLARTANSIGAVLITDDLPLIDEAQRAGIVAHQSLWVVRDWGDAHALNGVESIARVVPWTHGGYLFARGSPGGWAGQQIAQDFVLAEMRDDRGRSVTCGYGGIDGAWFLKVDGEAVVCIRSEPPLHEVVLLAQVLGGGQARLSVGRPGGNNVSAGSVRPVRGDVRGLSQMSMGHRLGGDDYWNGYIKDLVAGPGMISKKMFPILVRQGLTPNPMDDDGLRDKLGRSFLTVAPTVLGRGEVA</sequence>
<dbReference type="Proteomes" id="UP000013063">
    <property type="component" value="Unassembled WGS sequence"/>
</dbReference>
<proteinExistence type="predicted"/>
<dbReference type="InterPro" id="IPR029060">
    <property type="entry name" value="PIN-like_dom_sf"/>
</dbReference>
<evidence type="ECO:0000313" key="1">
    <source>
        <dbReference type="EMBL" id="ENZ82517.1"/>
    </source>
</evidence>
<comment type="caution">
    <text evidence="1">The sequence shown here is derived from an EMBL/GenBank/DDBJ whole genome shotgun (WGS) entry which is preliminary data.</text>
</comment>
<keyword evidence="2" id="KW-1185">Reference proteome</keyword>
<protein>
    <submittedName>
        <fullName evidence="1">Putative nucleic acid-binding protein, contains PIN domain containing protein</fullName>
    </submittedName>
</protein>